<keyword evidence="3" id="KW-1185">Reference proteome</keyword>
<dbReference type="Proteomes" id="UP000485058">
    <property type="component" value="Unassembled WGS sequence"/>
</dbReference>
<name>A0A699ZMP2_HAELA</name>
<evidence type="ECO:0000256" key="1">
    <source>
        <dbReference type="SAM" id="MobiDB-lite"/>
    </source>
</evidence>
<evidence type="ECO:0000313" key="2">
    <source>
        <dbReference type="EMBL" id="GFH19778.1"/>
    </source>
</evidence>
<protein>
    <submittedName>
        <fullName evidence="2">Uncharacterized protein</fullName>
    </submittedName>
</protein>
<sequence>MGLQSIACSAWDTSSSSALGRASRRGATPLLAAVLSAQWSQPAALHCLGEHAVGQPGQHTSPPGPAPGPPGGLPPCLPGSASAPWLPCPPAAGWACGPAGGGTQGSALEAGRSWMAPGWWPPAQTPAWRARQQLTTSQRPSTLTSSASQHRCACVRRWVCGWQCTQCGSVQALPSCSACIL</sequence>
<feature type="non-terminal residue" evidence="2">
    <location>
        <position position="1"/>
    </location>
</feature>
<dbReference type="EMBL" id="BLLF01001519">
    <property type="protein sequence ID" value="GFH19778.1"/>
    <property type="molecule type" value="Genomic_DNA"/>
</dbReference>
<proteinExistence type="predicted"/>
<dbReference type="AlphaFoldDB" id="A0A699ZMP2"/>
<accession>A0A699ZMP2</accession>
<feature type="region of interest" description="Disordered" evidence="1">
    <location>
        <begin position="52"/>
        <end position="76"/>
    </location>
</feature>
<organism evidence="2 3">
    <name type="scientific">Haematococcus lacustris</name>
    <name type="common">Green alga</name>
    <name type="synonym">Haematococcus pluvialis</name>
    <dbReference type="NCBI Taxonomy" id="44745"/>
    <lineage>
        <taxon>Eukaryota</taxon>
        <taxon>Viridiplantae</taxon>
        <taxon>Chlorophyta</taxon>
        <taxon>core chlorophytes</taxon>
        <taxon>Chlorophyceae</taxon>
        <taxon>CS clade</taxon>
        <taxon>Chlamydomonadales</taxon>
        <taxon>Haematococcaceae</taxon>
        <taxon>Haematococcus</taxon>
    </lineage>
</organism>
<reference evidence="2 3" key="1">
    <citation type="submission" date="2020-02" db="EMBL/GenBank/DDBJ databases">
        <title>Draft genome sequence of Haematococcus lacustris strain NIES-144.</title>
        <authorList>
            <person name="Morimoto D."/>
            <person name="Nakagawa S."/>
            <person name="Yoshida T."/>
            <person name="Sawayama S."/>
        </authorList>
    </citation>
    <scope>NUCLEOTIDE SEQUENCE [LARGE SCALE GENOMIC DNA]</scope>
    <source>
        <strain evidence="2 3">NIES-144</strain>
    </source>
</reference>
<comment type="caution">
    <text evidence="2">The sequence shown here is derived from an EMBL/GenBank/DDBJ whole genome shotgun (WGS) entry which is preliminary data.</text>
</comment>
<feature type="compositionally biased region" description="Pro residues" evidence="1">
    <location>
        <begin position="62"/>
        <end position="76"/>
    </location>
</feature>
<gene>
    <name evidence="2" type="ORF">HaLaN_16789</name>
</gene>
<evidence type="ECO:0000313" key="3">
    <source>
        <dbReference type="Proteomes" id="UP000485058"/>
    </source>
</evidence>